<protein>
    <submittedName>
        <fullName evidence="1">Uncharacterized protein</fullName>
    </submittedName>
</protein>
<dbReference type="Proteomes" id="UP000011945">
    <property type="component" value="Unassembled WGS sequence"/>
</dbReference>
<feature type="non-terminal residue" evidence="1">
    <location>
        <position position="1"/>
    </location>
</feature>
<sequence>LFFKLSFFLNSFSFWSLMKNLFSFEPPLLNPLFLGGLMKKSFLAFLVII</sequence>
<dbReference type="EMBL" id="APEZ01000073">
    <property type="protein sequence ID" value="EMH64635.1"/>
    <property type="molecule type" value="Genomic_DNA"/>
</dbReference>
<name>A0ABC9S7M5_HELPX</name>
<comment type="caution">
    <text evidence="1">The sequence shown here is derived from an EMBL/GenBank/DDBJ whole genome shotgun (WGS) entry which is preliminary data.</text>
</comment>
<organism evidence="1 2">
    <name type="scientific">Helicobacter pylori HP260AFii</name>
    <dbReference type="NCBI Taxonomy" id="1159077"/>
    <lineage>
        <taxon>Bacteria</taxon>
        <taxon>Pseudomonadati</taxon>
        <taxon>Campylobacterota</taxon>
        <taxon>Epsilonproteobacteria</taxon>
        <taxon>Campylobacterales</taxon>
        <taxon>Helicobacteraceae</taxon>
        <taxon>Helicobacter</taxon>
    </lineage>
</organism>
<reference evidence="1 2" key="1">
    <citation type="submission" date="2012-12" db="EMBL/GenBank/DDBJ databases">
        <authorList>
            <person name="Weinstock G."/>
            <person name="Sodergren E."/>
            <person name="Lobos E.A."/>
            <person name="Fulton L."/>
            <person name="Fulton R."/>
            <person name="Courtney L."/>
            <person name="Fronick C."/>
            <person name="O'Laughlin M."/>
            <person name="Godfrey J."/>
            <person name="Wilson R.M."/>
            <person name="Miner T."/>
            <person name="Farmer C."/>
            <person name="Delehaunty K."/>
            <person name="Cordes M."/>
            <person name="Minx P."/>
            <person name="Tomlinson C."/>
            <person name="Chen J."/>
            <person name="Wollam A."/>
            <person name="Pepin K.H."/>
            <person name="Bhonagiri V."/>
            <person name="Zhang X."/>
            <person name="Suruliraj S."/>
            <person name="Antonio M."/>
            <person name="Secka O."/>
            <person name="Thomas J."/>
            <person name="Warren W."/>
            <person name="Mitreva M."/>
            <person name="Mardis E.R."/>
            <person name="Wilson R.K."/>
        </authorList>
    </citation>
    <scope>NUCLEOTIDE SEQUENCE [LARGE SCALE GENOMIC DNA]</scope>
    <source>
        <strain evidence="1 2">HP260AFii</strain>
    </source>
</reference>
<accession>A0ABC9S7M5</accession>
<proteinExistence type="predicted"/>
<gene>
    <name evidence="1" type="ORF">HMPREF1449_01531</name>
</gene>
<dbReference type="AlphaFoldDB" id="A0ABC9S7M5"/>
<evidence type="ECO:0000313" key="2">
    <source>
        <dbReference type="Proteomes" id="UP000011945"/>
    </source>
</evidence>
<evidence type="ECO:0000313" key="1">
    <source>
        <dbReference type="EMBL" id="EMH64635.1"/>
    </source>
</evidence>